<organism evidence="1 2">
    <name type="scientific">Fluctibacter corallii</name>
    <dbReference type="NCBI Taxonomy" id="2984329"/>
    <lineage>
        <taxon>Bacteria</taxon>
        <taxon>Pseudomonadati</taxon>
        <taxon>Pseudomonadota</taxon>
        <taxon>Gammaproteobacteria</taxon>
        <taxon>Alteromonadales</taxon>
        <taxon>Alteromonadaceae</taxon>
        <taxon>Fluctibacter</taxon>
    </lineage>
</organism>
<evidence type="ECO:0000313" key="2">
    <source>
        <dbReference type="Proteomes" id="UP001652504"/>
    </source>
</evidence>
<keyword evidence="2" id="KW-1185">Reference proteome</keyword>
<gene>
    <name evidence="1" type="ORF">OE749_01520</name>
</gene>
<proteinExistence type="predicted"/>
<dbReference type="EMBL" id="JAOWKX010000001">
    <property type="protein sequence ID" value="MCV2883375.1"/>
    <property type="molecule type" value="Genomic_DNA"/>
</dbReference>
<evidence type="ECO:0000313" key="1">
    <source>
        <dbReference type="EMBL" id="MCV2883375.1"/>
    </source>
</evidence>
<sequence length="73" mass="8158">MESKVIFEFHSAQTANRFLNTLKNWSVADVDARFFDGNCKVAVAYQYQTQGFDSTLAELDDLAANMGGWEVSS</sequence>
<dbReference type="RefSeq" id="WP_263710575.1">
    <property type="nucleotide sequence ID" value="NZ_JAOWKX010000001.1"/>
</dbReference>
<reference evidence="1 2" key="1">
    <citation type="submission" date="2022-10" db="EMBL/GenBank/DDBJ databases">
        <title>Aestuariibacter sp. AA17 isolated from Montipora capitata coral fragment.</title>
        <authorList>
            <person name="Emsley S.A."/>
            <person name="Pfannmuller K.M."/>
            <person name="Loughran R.M."/>
            <person name="Shlafstein M."/>
            <person name="Papke E."/>
            <person name="Saw J.H."/>
            <person name="Ushijima B."/>
            <person name="Videau P."/>
        </authorList>
    </citation>
    <scope>NUCLEOTIDE SEQUENCE [LARGE SCALE GENOMIC DNA]</scope>
    <source>
        <strain evidence="1 2">AA17</strain>
    </source>
</reference>
<name>A0ABT3A3X5_9ALTE</name>
<accession>A0ABT3A3X5</accession>
<protein>
    <submittedName>
        <fullName evidence="1">Uncharacterized protein</fullName>
    </submittedName>
</protein>
<comment type="caution">
    <text evidence="1">The sequence shown here is derived from an EMBL/GenBank/DDBJ whole genome shotgun (WGS) entry which is preliminary data.</text>
</comment>
<dbReference type="Proteomes" id="UP001652504">
    <property type="component" value="Unassembled WGS sequence"/>
</dbReference>